<proteinExistence type="predicted"/>
<reference evidence="1" key="1">
    <citation type="submission" date="2015-06" db="EMBL/GenBank/DDBJ databases">
        <authorList>
            <person name="Nguyen H."/>
        </authorList>
    </citation>
    <scope>NUCLEOTIDE SEQUENCE</scope>
    <source>
        <strain evidence="1">DAOM 180753</strain>
    </source>
</reference>
<dbReference type="Proteomes" id="UP001227192">
    <property type="component" value="Unassembled WGS sequence"/>
</dbReference>
<comment type="caution">
    <text evidence="1">The sequence shown here is derived from an EMBL/GenBank/DDBJ whole genome shotgun (WGS) entry which is preliminary data.</text>
</comment>
<evidence type="ECO:0000313" key="2">
    <source>
        <dbReference type="Proteomes" id="UP001227192"/>
    </source>
</evidence>
<reference evidence="1" key="2">
    <citation type="journal article" date="2016" name="Fungal Biol.">
        <title>Ochratoxin A production by Penicillium thymicola.</title>
        <authorList>
            <person name="Nguyen H.D.T."/>
            <person name="McMullin D.R."/>
            <person name="Ponomareva E."/>
            <person name="Riley R."/>
            <person name="Pomraning K.R."/>
            <person name="Baker S.E."/>
            <person name="Seifert K.A."/>
        </authorList>
    </citation>
    <scope>NUCLEOTIDE SEQUENCE</scope>
    <source>
        <strain evidence="1">DAOM 180753</strain>
    </source>
</reference>
<keyword evidence="2" id="KW-1185">Reference proteome</keyword>
<evidence type="ECO:0000313" key="1">
    <source>
        <dbReference type="EMBL" id="KAJ9481784.1"/>
    </source>
</evidence>
<dbReference type="EMBL" id="LACB01000684">
    <property type="protein sequence ID" value="KAJ9481784.1"/>
    <property type="molecule type" value="Genomic_DNA"/>
</dbReference>
<dbReference type="AlphaFoldDB" id="A0AAI9X388"/>
<name>A0AAI9X388_PENTH</name>
<accession>A0AAI9X388</accession>
<gene>
    <name evidence="1" type="ORF">VN97_g11677</name>
</gene>
<organism evidence="1 2">
    <name type="scientific">Penicillium thymicola</name>
    <dbReference type="NCBI Taxonomy" id="293382"/>
    <lineage>
        <taxon>Eukaryota</taxon>
        <taxon>Fungi</taxon>
        <taxon>Dikarya</taxon>
        <taxon>Ascomycota</taxon>
        <taxon>Pezizomycotina</taxon>
        <taxon>Eurotiomycetes</taxon>
        <taxon>Eurotiomycetidae</taxon>
        <taxon>Eurotiales</taxon>
        <taxon>Aspergillaceae</taxon>
        <taxon>Penicillium</taxon>
    </lineage>
</organism>
<protein>
    <submittedName>
        <fullName evidence="1">Uncharacterized protein</fullName>
    </submittedName>
</protein>
<sequence length="76" mass="9009">MFCEVDTVQQPLISRCPDKDPRLRYPRLYLSIRSCIISCLQRDVPLFYNVNQFLLLRATKYATQHITLSLVHIVRK</sequence>